<name>A0A7W7HU56_9ACTN</name>
<dbReference type="Pfam" id="PF13472">
    <property type="entry name" value="Lipase_GDSL_2"/>
    <property type="match status" value="1"/>
</dbReference>
<protein>
    <submittedName>
        <fullName evidence="3">Lysophospholipase L1-like esterase</fullName>
    </submittedName>
</protein>
<feature type="signal peptide" evidence="1">
    <location>
        <begin position="1"/>
        <end position="35"/>
    </location>
</feature>
<evidence type="ECO:0000256" key="1">
    <source>
        <dbReference type="SAM" id="SignalP"/>
    </source>
</evidence>
<organism evidence="3 4">
    <name type="scientific">Actinoplanes digitatis</name>
    <dbReference type="NCBI Taxonomy" id="1868"/>
    <lineage>
        <taxon>Bacteria</taxon>
        <taxon>Bacillati</taxon>
        <taxon>Actinomycetota</taxon>
        <taxon>Actinomycetes</taxon>
        <taxon>Micromonosporales</taxon>
        <taxon>Micromonosporaceae</taxon>
        <taxon>Actinoplanes</taxon>
    </lineage>
</organism>
<keyword evidence="4" id="KW-1185">Reference proteome</keyword>
<dbReference type="Proteomes" id="UP000578112">
    <property type="component" value="Unassembled WGS sequence"/>
</dbReference>
<dbReference type="SUPFAM" id="SSF52266">
    <property type="entry name" value="SGNH hydrolase"/>
    <property type="match status" value="1"/>
</dbReference>
<dbReference type="AlphaFoldDB" id="A0A7W7HU56"/>
<comment type="caution">
    <text evidence="3">The sequence shown here is derived from an EMBL/GenBank/DDBJ whole genome shotgun (WGS) entry which is preliminary data.</text>
</comment>
<dbReference type="InterPro" id="IPR036514">
    <property type="entry name" value="SGNH_hydro_sf"/>
</dbReference>
<dbReference type="InterPro" id="IPR013830">
    <property type="entry name" value="SGNH_hydro"/>
</dbReference>
<reference evidence="3 4" key="1">
    <citation type="submission" date="2020-08" db="EMBL/GenBank/DDBJ databases">
        <title>Sequencing the genomes of 1000 actinobacteria strains.</title>
        <authorList>
            <person name="Klenk H.-P."/>
        </authorList>
    </citation>
    <scope>NUCLEOTIDE SEQUENCE [LARGE SCALE GENOMIC DNA]</scope>
    <source>
        <strain evidence="3 4">DSM 43149</strain>
    </source>
</reference>
<dbReference type="Gene3D" id="3.40.50.1110">
    <property type="entry name" value="SGNH hydrolase"/>
    <property type="match status" value="1"/>
</dbReference>
<feature type="chain" id="PRO_5031184362" evidence="1">
    <location>
        <begin position="36"/>
        <end position="346"/>
    </location>
</feature>
<evidence type="ECO:0000313" key="3">
    <source>
        <dbReference type="EMBL" id="MBB4760827.1"/>
    </source>
</evidence>
<dbReference type="EMBL" id="JACHNH010000001">
    <property type="protein sequence ID" value="MBB4760827.1"/>
    <property type="molecule type" value="Genomic_DNA"/>
</dbReference>
<sequence>MRFGSARTGARRLGVGVLAGALAVAAVGIPQTANAEPTTANADPTTGPTATEPTSFVAMRVMPLGDSITLGTGTPARDGYRKGLAHRLLLGGMQINFVGSQSNGSGSDPQHEGHGGYNIDELAAEADDWLAQARPDVVLLHAGTNSIKEGVGARATAAKLSALIDQVRAARPEAYIFVAQITASRVSKERADGRAYNELIPGLVAKKNDPKITVVDQSSVGGIDLHDLRHPNAFGYSKMAYNWYASMAKVFQLAGGGGRNPYKAKSSYRCLAVETVVHGDKRHATECRTWKLRTVTTKVGGVRRQVRAWQTLRTVKQSYRVEVGGRTQTRTRLVKKWTGPRNLLKG</sequence>
<feature type="domain" description="SGNH hydrolase-type esterase" evidence="2">
    <location>
        <begin position="64"/>
        <end position="236"/>
    </location>
</feature>
<gene>
    <name evidence="3" type="ORF">BJ971_001383</name>
</gene>
<dbReference type="RefSeq" id="WP_184990861.1">
    <property type="nucleotide sequence ID" value="NZ_BOMK01000078.1"/>
</dbReference>
<proteinExistence type="predicted"/>
<evidence type="ECO:0000313" key="4">
    <source>
        <dbReference type="Proteomes" id="UP000578112"/>
    </source>
</evidence>
<dbReference type="CDD" id="cd01833">
    <property type="entry name" value="XynB_like"/>
    <property type="match status" value="1"/>
</dbReference>
<evidence type="ECO:0000259" key="2">
    <source>
        <dbReference type="Pfam" id="PF13472"/>
    </source>
</evidence>
<accession>A0A7W7HU56</accession>
<dbReference type="PANTHER" id="PTHR30383:SF5">
    <property type="entry name" value="SGNH HYDROLASE-TYPE ESTERASE DOMAIN-CONTAINING PROTEIN"/>
    <property type="match status" value="1"/>
</dbReference>
<dbReference type="GO" id="GO:0004622">
    <property type="term" value="F:phosphatidylcholine lysophospholipase activity"/>
    <property type="evidence" value="ECO:0007669"/>
    <property type="project" value="TreeGrafter"/>
</dbReference>
<dbReference type="PANTHER" id="PTHR30383">
    <property type="entry name" value="THIOESTERASE 1/PROTEASE 1/LYSOPHOSPHOLIPASE L1"/>
    <property type="match status" value="1"/>
</dbReference>
<dbReference type="InterPro" id="IPR051532">
    <property type="entry name" value="Ester_Hydrolysis_Enzymes"/>
</dbReference>
<keyword evidence="1" id="KW-0732">Signal</keyword>